<dbReference type="Proteomes" id="UP000050301">
    <property type="component" value="Unassembled WGS sequence"/>
</dbReference>
<comment type="caution">
    <text evidence="8">The sequence shown here is derived from an EMBL/GenBank/DDBJ whole genome shotgun (WGS) entry which is preliminary data.</text>
</comment>
<keyword evidence="7" id="KW-0175">Coiled coil</keyword>
<accession>A0A0Q0RY37</accession>
<keyword evidence="5" id="KW-0963">Cytoplasm</keyword>
<dbReference type="NCBIfam" id="TIGR00293">
    <property type="entry name" value="prefoldin subunit alpha"/>
    <property type="match status" value="1"/>
</dbReference>
<evidence type="ECO:0000256" key="5">
    <source>
        <dbReference type="HAMAP-Rule" id="MF_00308"/>
    </source>
</evidence>
<dbReference type="GO" id="GO:0051082">
    <property type="term" value="F:unfolded protein binding"/>
    <property type="evidence" value="ECO:0007669"/>
    <property type="project" value="UniProtKB-UniRule"/>
</dbReference>
<evidence type="ECO:0000313" key="8">
    <source>
        <dbReference type="EMBL" id="KQB34978.1"/>
    </source>
</evidence>
<gene>
    <name evidence="5" type="primary">pfdA</name>
    <name evidence="8" type="ORF">AOG55_08340</name>
</gene>
<dbReference type="GeneID" id="84220979"/>
<proteinExistence type="inferred from homology"/>
<dbReference type="InterPro" id="IPR011599">
    <property type="entry name" value="PFD_alpha_archaea"/>
</dbReference>
<comment type="subunit">
    <text evidence="2 5">Heterohexamer of two alpha and four beta subunits.</text>
</comment>
<dbReference type="InParanoid" id="A0A0Q0RY37"/>
<dbReference type="SUPFAM" id="SSF46579">
    <property type="entry name" value="Prefoldin"/>
    <property type="match status" value="1"/>
</dbReference>
<comment type="similarity">
    <text evidence="1">Belongs to the prefoldin subunit alpha family.</text>
</comment>
<evidence type="ECO:0000256" key="4">
    <source>
        <dbReference type="ARBA" id="ARBA00025077"/>
    </source>
</evidence>
<reference evidence="8 9" key="1">
    <citation type="submission" date="2015-09" db="EMBL/GenBank/DDBJ databases">
        <title>Heavy metals and arsenic resistance mechanisms in polyextremophilic archaea of the family Ferroplasmaceae.</title>
        <authorList>
            <person name="Bulaev A.G."/>
            <person name="Kanygina A.V."/>
        </authorList>
    </citation>
    <scope>NUCLEOTIDE SEQUENCE [LARGE SCALE GENOMIC DNA]</scope>
    <source>
        <strain evidence="8 9">BH2</strain>
    </source>
</reference>
<dbReference type="CDD" id="cd23160">
    <property type="entry name" value="Prefoldin_alpha_GimC"/>
    <property type="match status" value="1"/>
</dbReference>
<comment type="subcellular location">
    <subcellularLocation>
        <location evidence="5">Cytoplasm</location>
    </subcellularLocation>
</comment>
<evidence type="ECO:0000256" key="1">
    <source>
        <dbReference type="ARBA" id="ARBA00010048"/>
    </source>
</evidence>
<dbReference type="GO" id="GO:0005737">
    <property type="term" value="C:cytoplasm"/>
    <property type="evidence" value="ECO:0007669"/>
    <property type="project" value="UniProtKB-SubCell"/>
</dbReference>
<evidence type="ECO:0000256" key="7">
    <source>
        <dbReference type="SAM" id="Coils"/>
    </source>
</evidence>
<dbReference type="GO" id="GO:0016272">
    <property type="term" value="C:prefoldin complex"/>
    <property type="evidence" value="ECO:0007669"/>
    <property type="project" value="UniProtKB-UniRule"/>
</dbReference>
<sequence>MADQENVLDQLEYLKNLIENINGRIEIIAKTLQETSETASLLENNEYQKSEDVKISIGSGLFARATLNTDKILVPVGSNVYIEKDRADALEDLKANIKNLNDSYNSLIEQKEKVQNNYDALVYAIQNARGSN</sequence>
<dbReference type="GO" id="GO:0006457">
    <property type="term" value="P:protein folding"/>
    <property type="evidence" value="ECO:0007669"/>
    <property type="project" value="UniProtKB-UniRule"/>
</dbReference>
<comment type="function">
    <text evidence="4 5">Molecular chaperone capable of stabilizing a range of proteins. Seems to fulfill an ATP-independent, HSP70-like function in archaeal de novo protein folding.</text>
</comment>
<dbReference type="InterPro" id="IPR009053">
    <property type="entry name" value="Prefoldin"/>
</dbReference>
<protein>
    <recommendedName>
        <fullName evidence="5 6">Prefoldin subunit alpha</fullName>
    </recommendedName>
    <alternativeName>
        <fullName evidence="5">GimC subunit alpha</fullName>
    </alternativeName>
</protein>
<name>A0A0Q0RY37_9ARCH</name>
<evidence type="ECO:0000313" key="9">
    <source>
        <dbReference type="Proteomes" id="UP000050301"/>
    </source>
</evidence>
<dbReference type="InterPro" id="IPR004127">
    <property type="entry name" value="Prefoldin_subunit_alpha"/>
</dbReference>
<feature type="coiled-coil region" evidence="7">
    <location>
        <begin position="90"/>
        <end position="117"/>
    </location>
</feature>
<dbReference type="EMBL" id="LKBH01000195">
    <property type="protein sequence ID" value="KQB34978.1"/>
    <property type="molecule type" value="Genomic_DNA"/>
</dbReference>
<evidence type="ECO:0000256" key="2">
    <source>
        <dbReference type="ARBA" id="ARBA00011716"/>
    </source>
</evidence>
<evidence type="ECO:0000256" key="6">
    <source>
        <dbReference type="NCBIfam" id="TIGR00293"/>
    </source>
</evidence>
<dbReference type="AlphaFoldDB" id="A0A0Q0RY37"/>
<organism evidence="8 9">
    <name type="scientific">Acidiplasma cupricumulans</name>
    <dbReference type="NCBI Taxonomy" id="312540"/>
    <lineage>
        <taxon>Archaea</taxon>
        <taxon>Methanobacteriati</taxon>
        <taxon>Thermoplasmatota</taxon>
        <taxon>Thermoplasmata</taxon>
        <taxon>Thermoplasmatales</taxon>
        <taxon>Ferroplasmaceae</taxon>
        <taxon>Acidiplasma</taxon>
    </lineage>
</organism>
<keyword evidence="3 5" id="KW-0143">Chaperone</keyword>
<keyword evidence="9" id="KW-1185">Reference proteome</keyword>
<dbReference type="Pfam" id="PF02996">
    <property type="entry name" value="Prefoldin"/>
    <property type="match status" value="1"/>
</dbReference>
<dbReference type="HAMAP" id="MF_00308">
    <property type="entry name" value="PfdA"/>
    <property type="match status" value="1"/>
</dbReference>
<evidence type="ECO:0000256" key="3">
    <source>
        <dbReference type="ARBA" id="ARBA00023186"/>
    </source>
</evidence>
<dbReference type="Gene3D" id="1.10.287.370">
    <property type="match status" value="1"/>
</dbReference>
<comment type="similarity">
    <text evidence="5">Belongs to the prefoldin alpha subunit family.</text>
</comment>
<dbReference type="RefSeq" id="WP_048101162.1">
    <property type="nucleotide sequence ID" value="NZ_LKBH01000195.1"/>
</dbReference>